<comment type="caution">
    <text evidence="1">The sequence shown here is derived from an EMBL/GenBank/DDBJ whole genome shotgun (WGS) entry which is preliminary data.</text>
</comment>
<keyword evidence="2" id="KW-1185">Reference proteome</keyword>
<organism evidence="1 2">
    <name type="scientific">Musa balbisiana</name>
    <name type="common">Banana</name>
    <dbReference type="NCBI Taxonomy" id="52838"/>
    <lineage>
        <taxon>Eukaryota</taxon>
        <taxon>Viridiplantae</taxon>
        <taxon>Streptophyta</taxon>
        <taxon>Embryophyta</taxon>
        <taxon>Tracheophyta</taxon>
        <taxon>Spermatophyta</taxon>
        <taxon>Magnoliopsida</taxon>
        <taxon>Liliopsida</taxon>
        <taxon>Zingiberales</taxon>
        <taxon>Musaceae</taxon>
        <taxon>Musa</taxon>
    </lineage>
</organism>
<sequence>MSATSAATAPASISAARPSLQPARLWITINAILAGFVPCPRVAASSSLSLATASSAWTAPGARAILVRLAAARERW</sequence>
<evidence type="ECO:0000313" key="2">
    <source>
        <dbReference type="Proteomes" id="UP000317650"/>
    </source>
</evidence>
<protein>
    <submittedName>
        <fullName evidence="1">Uncharacterized protein</fullName>
    </submittedName>
</protein>
<accession>A0A4S8JET6</accession>
<proteinExistence type="predicted"/>
<dbReference type="Proteomes" id="UP000317650">
    <property type="component" value="Chromosome 7"/>
</dbReference>
<gene>
    <name evidence="1" type="ORF">C4D60_Mb07t07430</name>
</gene>
<reference evidence="1 2" key="1">
    <citation type="journal article" date="2019" name="Nat. Plants">
        <title>Genome sequencing of Musa balbisiana reveals subgenome evolution and function divergence in polyploid bananas.</title>
        <authorList>
            <person name="Yao X."/>
        </authorList>
    </citation>
    <scope>NUCLEOTIDE SEQUENCE [LARGE SCALE GENOMIC DNA]</scope>
    <source>
        <strain evidence="2">cv. DH-PKW</strain>
        <tissue evidence="1">Leaves</tissue>
    </source>
</reference>
<dbReference type="EMBL" id="PYDT01000005">
    <property type="protein sequence ID" value="THU59949.1"/>
    <property type="molecule type" value="Genomic_DNA"/>
</dbReference>
<name>A0A4S8JET6_MUSBA</name>
<dbReference type="AlphaFoldDB" id="A0A4S8JET6"/>
<evidence type="ECO:0000313" key="1">
    <source>
        <dbReference type="EMBL" id="THU59949.1"/>
    </source>
</evidence>